<comment type="similarity">
    <text evidence="2 8">Belongs to the complex I 30 kDa subunit family.</text>
</comment>
<dbReference type="GO" id="GO:0016651">
    <property type="term" value="F:oxidoreductase activity, acting on NAD(P)H"/>
    <property type="evidence" value="ECO:0007669"/>
    <property type="project" value="InterPro"/>
</dbReference>
<evidence type="ECO:0000256" key="1">
    <source>
        <dbReference type="ARBA" id="ARBA00004173"/>
    </source>
</evidence>
<evidence type="ECO:0000313" key="10">
    <source>
        <dbReference type="EMBL" id="BBD14156.1"/>
    </source>
</evidence>
<gene>
    <name evidence="10" type="primary">nad9</name>
</gene>
<evidence type="ECO:0000256" key="5">
    <source>
        <dbReference type="ARBA" id="ARBA00023027"/>
    </source>
</evidence>
<dbReference type="GO" id="GO:0005739">
    <property type="term" value="C:mitochondrion"/>
    <property type="evidence" value="ECO:0007669"/>
    <property type="project" value="UniProtKB-SubCell"/>
</dbReference>
<dbReference type="EMBL" id="LC369600">
    <property type="protein sequence ID" value="BBD14156.1"/>
    <property type="molecule type" value="Genomic_DNA"/>
</dbReference>
<dbReference type="InterPro" id="IPR037232">
    <property type="entry name" value="NADH_quin_OxRdtase_su_C/D-like"/>
</dbReference>
<evidence type="ECO:0000256" key="2">
    <source>
        <dbReference type="ARBA" id="ARBA00007569"/>
    </source>
</evidence>
<keyword evidence="3 8" id="KW-0813">Transport</keyword>
<keyword evidence="6" id="KW-0830">Ubiquinone</keyword>
<dbReference type="NCBIfam" id="TIGR01961">
    <property type="entry name" value="NuoC_fam"/>
    <property type="match status" value="1"/>
</dbReference>
<evidence type="ECO:0000256" key="4">
    <source>
        <dbReference type="ARBA" id="ARBA00022967"/>
    </source>
</evidence>
<dbReference type="PANTHER" id="PTHR10884">
    <property type="entry name" value="NADH DEHYDROGENASE UBIQUINONE IRON-SULFUR PROTEIN 3"/>
    <property type="match status" value="1"/>
</dbReference>
<reference evidence="10" key="1">
    <citation type="journal article" date="2018" name="Sci. Rep.">
        <title>Ophirina amphinema n. gen., n. sp., a New Deeply Branching Discobid with Phylogenetic Affinity to Jakobids.</title>
        <authorList>
            <person name="Yabuki A."/>
            <person name="Gyaltshen Y."/>
            <person name="Heiss A.A."/>
            <person name="Fujikura K."/>
            <person name="Kim E."/>
        </authorList>
    </citation>
    <scope>NUCLEOTIDE SEQUENCE</scope>
    <source>
        <strain evidence="10">JB</strain>
    </source>
</reference>
<dbReference type="Gene3D" id="3.30.460.80">
    <property type="entry name" value="NADH:ubiquinone oxidoreductase, 30kDa subunit"/>
    <property type="match status" value="1"/>
</dbReference>
<dbReference type="AlphaFoldDB" id="A0A348AYT8"/>
<dbReference type="GO" id="GO:0016020">
    <property type="term" value="C:membrane"/>
    <property type="evidence" value="ECO:0007669"/>
    <property type="project" value="UniProtKB-ARBA"/>
</dbReference>
<dbReference type="PANTHER" id="PTHR10884:SF14">
    <property type="entry name" value="NADH DEHYDROGENASE [UBIQUINONE] IRON-SULFUR PROTEIN 3, MITOCHONDRIAL"/>
    <property type="match status" value="1"/>
</dbReference>
<name>A0A348AYT8_9EUKA</name>
<sequence>MSNTSLEKFGSSVKSMMPSYIHYSSLINNELVLVTDPQSVDRVLFFLKYYTNSLYGELVDVAGVDYPQRVNRFEVVYQLLSIHFNSRVRVKVITDDTLPVNSVIEVYRSAGWLEREVWDLYGVFFSNHPDLRRILTDYGFEGHPLRKDFPLCGYLEVRYDEEQKRVVAEPLEMTQEFRSFDFISPWESKSR</sequence>
<dbReference type="GO" id="GO:0008137">
    <property type="term" value="F:NADH dehydrogenase (ubiquinone) activity"/>
    <property type="evidence" value="ECO:0007669"/>
    <property type="project" value="UniProtKB-EC"/>
</dbReference>
<feature type="domain" description="NADH:ubiquinone oxidoreductase 30kDa subunit" evidence="9">
    <location>
        <begin position="34"/>
        <end position="153"/>
    </location>
</feature>
<dbReference type="InterPro" id="IPR020396">
    <property type="entry name" value="NADH_UbQ_OxRdtase_CS"/>
</dbReference>
<dbReference type="PROSITE" id="PS00542">
    <property type="entry name" value="COMPLEX1_30K"/>
    <property type="match status" value="1"/>
</dbReference>
<comment type="subcellular location">
    <subcellularLocation>
        <location evidence="1">Mitochondrion</location>
    </subcellularLocation>
</comment>
<dbReference type="InterPro" id="IPR010218">
    <property type="entry name" value="NADH_DH_suC"/>
</dbReference>
<dbReference type="NCBIfam" id="NF004733">
    <property type="entry name" value="PRK06074.1-5"/>
    <property type="match status" value="1"/>
</dbReference>
<proteinExistence type="inferred from homology"/>
<comment type="catalytic activity">
    <reaction evidence="7">
        <text>a ubiquinone + NADH + 5 H(+)(in) = a ubiquinol + NAD(+) + 4 H(+)(out)</text>
        <dbReference type="Rhea" id="RHEA:29091"/>
        <dbReference type="Rhea" id="RHEA-COMP:9565"/>
        <dbReference type="Rhea" id="RHEA-COMP:9566"/>
        <dbReference type="ChEBI" id="CHEBI:15378"/>
        <dbReference type="ChEBI" id="CHEBI:16389"/>
        <dbReference type="ChEBI" id="CHEBI:17976"/>
        <dbReference type="ChEBI" id="CHEBI:57540"/>
        <dbReference type="ChEBI" id="CHEBI:57945"/>
        <dbReference type="EC" id="7.1.1.2"/>
    </reaction>
</comment>
<dbReference type="FunFam" id="3.30.460.80:FF:000002">
    <property type="entry name" value="NADH dehydrogenase iron-sulfur protein 3, mitochondrial"/>
    <property type="match status" value="1"/>
</dbReference>
<keyword evidence="5 8" id="KW-0520">NAD</keyword>
<evidence type="ECO:0000256" key="7">
    <source>
        <dbReference type="ARBA" id="ARBA00049551"/>
    </source>
</evidence>
<dbReference type="HAMAP" id="MF_01357">
    <property type="entry name" value="NDH1_NuoC"/>
    <property type="match status" value="1"/>
</dbReference>
<evidence type="ECO:0000256" key="8">
    <source>
        <dbReference type="RuleBase" id="RU003456"/>
    </source>
</evidence>
<geneLocation type="mitochondrion" evidence="10"/>
<organism evidence="10">
    <name type="scientific">Ophirina amphinema</name>
    <dbReference type="NCBI Taxonomy" id="2108040"/>
    <lineage>
        <taxon>Eukaryota</taxon>
        <taxon>Discoba</taxon>
        <taxon>Jakobida</taxon>
        <taxon>Ophirinina</taxon>
        <taxon>Ophirinidae</taxon>
        <taxon>Ophirina</taxon>
    </lineage>
</organism>
<evidence type="ECO:0000256" key="6">
    <source>
        <dbReference type="ARBA" id="ARBA00023075"/>
    </source>
</evidence>
<keyword evidence="4 8" id="KW-1278">Translocase</keyword>
<protein>
    <submittedName>
        <fullName evidence="10">NADH dehydrogenase subunit 9</fullName>
    </submittedName>
</protein>
<accession>A0A348AYT8</accession>
<evidence type="ECO:0000259" key="9">
    <source>
        <dbReference type="Pfam" id="PF00329"/>
    </source>
</evidence>
<dbReference type="Pfam" id="PF00329">
    <property type="entry name" value="Complex1_30kDa"/>
    <property type="match status" value="1"/>
</dbReference>
<dbReference type="SUPFAM" id="SSF143243">
    <property type="entry name" value="Nqo5-like"/>
    <property type="match status" value="1"/>
</dbReference>
<evidence type="ECO:0000256" key="3">
    <source>
        <dbReference type="ARBA" id="ARBA00022448"/>
    </source>
</evidence>
<keyword evidence="10" id="KW-0496">Mitochondrion</keyword>
<dbReference type="InterPro" id="IPR001268">
    <property type="entry name" value="NADH_UbQ_OxRdtase_30kDa_su"/>
</dbReference>